<organism evidence="1">
    <name type="scientific">Bird gammacoronavirus AnasCN24</name>
    <dbReference type="NCBI Taxonomy" id="3237959"/>
    <lineage>
        <taxon>Viruses</taxon>
        <taxon>Riboviria</taxon>
        <taxon>Orthornavirae</taxon>
        <taxon>Pisuviricota</taxon>
        <taxon>Pisoniviricetes</taxon>
        <taxon>Nidovirales</taxon>
        <taxon>Cornidovirineae</taxon>
        <taxon>Coronaviridae</taxon>
        <taxon>Orthocoronavirinae</taxon>
        <taxon>Gammacoronavirus</taxon>
    </lineage>
</organism>
<evidence type="ECO:0000313" key="1">
    <source>
        <dbReference type="EMBL" id="XDG24094.1"/>
    </source>
</evidence>
<name>A0AB39AEH3_9GAMC</name>
<sequence length="44" mass="5025">MFTTYSSVVSYVGFVRLEWHQRNSLCAVTGEFAPYLVHETAAQK</sequence>
<accession>A0AB39AEH3</accession>
<reference evidence="1" key="1">
    <citation type="submission" date="2024-05" db="EMBL/GenBank/DDBJ databases">
        <title>Avian Migration-Mediated Cross-Species Transmission and Recombination Shaping the Diversity of Gammacoronaviruses and Deltacoronaviruses.</title>
        <authorList>
            <person name="Han Y."/>
            <person name="Xu P."/>
            <person name="Xu Y."/>
            <person name="Wang Y."/>
            <person name="Hu J."/>
            <person name="Ma M."/>
            <person name="Li Z."/>
            <person name="Bo S."/>
            <person name="Zhao C."/>
            <person name="Ji L."/>
            <person name="Yuan Y."/>
            <person name="Zhao W."/>
            <person name="Wang J."/>
            <person name="Jin Q."/>
            <person name="Wu Z."/>
            <person name="He G."/>
        </authorList>
    </citation>
    <scope>NUCLEOTIDE SEQUENCE</scope>
    <source>
        <strain evidence="1">AvAp-GammaCoV/SH21-SH204</strain>
    </source>
</reference>
<proteinExistence type="predicted"/>
<dbReference type="EMBL" id="PP845438">
    <property type="protein sequence ID" value="XDG24094.1"/>
    <property type="molecule type" value="Genomic_RNA"/>
</dbReference>
<protein>
    <submittedName>
        <fullName evidence="1">Uncharacterized protein</fullName>
    </submittedName>
</protein>